<evidence type="ECO:0000313" key="4">
    <source>
        <dbReference type="Proteomes" id="UP001528850"/>
    </source>
</evidence>
<dbReference type="Pfam" id="PF20101">
    <property type="entry name" value="DUF6491"/>
    <property type="match status" value="1"/>
</dbReference>
<feature type="region of interest" description="Disordered" evidence="1">
    <location>
        <begin position="125"/>
        <end position="146"/>
    </location>
</feature>
<organism evidence="3 4">
    <name type="scientific">Luteibacter sahnii</name>
    <dbReference type="NCBI Taxonomy" id="3021977"/>
    <lineage>
        <taxon>Bacteria</taxon>
        <taxon>Pseudomonadati</taxon>
        <taxon>Pseudomonadota</taxon>
        <taxon>Gammaproteobacteria</taxon>
        <taxon>Lysobacterales</taxon>
        <taxon>Rhodanobacteraceae</taxon>
        <taxon>Luteibacter</taxon>
    </lineage>
</organism>
<evidence type="ECO:0000256" key="1">
    <source>
        <dbReference type="SAM" id="MobiDB-lite"/>
    </source>
</evidence>
<protein>
    <submittedName>
        <fullName evidence="3">DUF6491 family protein</fullName>
    </submittedName>
</protein>
<dbReference type="EMBL" id="JARJJS010000001">
    <property type="protein sequence ID" value="MDF4024193.1"/>
    <property type="molecule type" value="Genomic_DNA"/>
</dbReference>
<dbReference type="Proteomes" id="UP001528850">
    <property type="component" value="Unassembled WGS sequence"/>
</dbReference>
<proteinExistence type="predicted"/>
<feature type="chain" id="PRO_5046390312" evidence="2">
    <location>
        <begin position="20"/>
        <end position="146"/>
    </location>
</feature>
<sequence>MQARYLTLAVFAFAGAAQAAGDPPPPQARHELPMADCLRTDRISNWAVVDNRTVIVANGPNFYRVTTNVDCPRVGLGGGIHFRGAENIKAVAPMRICGSIDEQIVRRDDPPCQIQTVEKIDKPTYQELEKKAASKGSGAEPNGMVR</sequence>
<dbReference type="InterPro" id="IPR045500">
    <property type="entry name" value="DUF6491"/>
</dbReference>
<evidence type="ECO:0000256" key="2">
    <source>
        <dbReference type="SAM" id="SignalP"/>
    </source>
</evidence>
<reference evidence="3 4" key="1">
    <citation type="journal article" date="2024" name="Curr. Microbiol.">
        <title>Luteibacter sahnii sp. nov., A Novel Yellow-Colored Xanthomonadin Pigment Producing Probiotic Bacterium from Healthy Rice Seed Microbiome.</title>
        <authorList>
            <person name="Jaiswal G."/>
            <person name="Rana R."/>
            <person name="Nayak P.K."/>
            <person name="Chouhan R."/>
            <person name="Gandhi S.G."/>
            <person name="Patel H.K."/>
            <person name="Patil P.B."/>
        </authorList>
    </citation>
    <scope>NUCLEOTIDE SEQUENCE [LARGE SCALE GENOMIC DNA]</scope>
    <source>
        <strain evidence="3 4">PPL201</strain>
    </source>
</reference>
<keyword evidence="2" id="KW-0732">Signal</keyword>
<name>A0ABT6B8J2_9GAMM</name>
<gene>
    <name evidence="3" type="ORF">P3W24_04305</name>
</gene>
<comment type="caution">
    <text evidence="3">The sequence shown here is derived from an EMBL/GenBank/DDBJ whole genome shotgun (WGS) entry which is preliminary data.</text>
</comment>
<accession>A0ABT6B8J2</accession>
<feature type="signal peptide" evidence="2">
    <location>
        <begin position="1"/>
        <end position="19"/>
    </location>
</feature>
<keyword evidence="4" id="KW-1185">Reference proteome</keyword>
<evidence type="ECO:0000313" key="3">
    <source>
        <dbReference type="EMBL" id="MDF4024193.1"/>
    </source>
</evidence>